<evidence type="ECO:0000256" key="1">
    <source>
        <dbReference type="ARBA" id="ARBA00022801"/>
    </source>
</evidence>
<dbReference type="PANTHER" id="PTHR11203">
    <property type="entry name" value="CLEAVAGE AND POLYADENYLATION SPECIFICITY FACTOR FAMILY MEMBER"/>
    <property type="match status" value="1"/>
</dbReference>
<dbReference type="GO" id="GO:0016787">
    <property type="term" value="F:hydrolase activity"/>
    <property type="evidence" value="ECO:0007669"/>
    <property type="project" value="UniProtKB-KW"/>
</dbReference>
<dbReference type="Pfam" id="PF10996">
    <property type="entry name" value="Beta-Casp"/>
    <property type="match status" value="1"/>
</dbReference>
<dbReference type="AlphaFoldDB" id="B0P9H8"/>
<dbReference type="InterPro" id="IPR001279">
    <property type="entry name" value="Metallo-B-lactamas"/>
</dbReference>
<dbReference type="CDD" id="cd16295">
    <property type="entry name" value="TTHA0252-CPSF-like_MBL-fold"/>
    <property type="match status" value="1"/>
</dbReference>
<dbReference type="SMART" id="SM00849">
    <property type="entry name" value="Lactamase_B"/>
    <property type="match status" value="1"/>
</dbReference>
<dbReference type="PANTHER" id="PTHR11203:SF37">
    <property type="entry name" value="INTEGRATOR COMPLEX SUBUNIT 11"/>
    <property type="match status" value="1"/>
</dbReference>
<evidence type="ECO:0000259" key="2">
    <source>
        <dbReference type="SMART" id="SM00849"/>
    </source>
</evidence>
<dbReference type="Pfam" id="PF00753">
    <property type="entry name" value="Lactamase_B"/>
    <property type="match status" value="1"/>
</dbReference>
<gene>
    <name evidence="4" type="ORF">ANACOL_01446</name>
</gene>
<dbReference type="Proteomes" id="UP000003803">
    <property type="component" value="Unassembled WGS sequence"/>
</dbReference>
<dbReference type="GO" id="GO:0004521">
    <property type="term" value="F:RNA endonuclease activity"/>
    <property type="evidence" value="ECO:0007669"/>
    <property type="project" value="TreeGrafter"/>
</dbReference>
<reference evidence="4" key="1">
    <citation type="submission" date="2007-11" db="EMBL/GenBank/DDBJ databases">
        <authorList>
            <person name="Fulton L."/>
            <person name="Clifton S."/>
            <person name="Fulton B."/>
            <person name="Xu J."/>
            <person name="Minx P."/>
            <person name="Pepin K.H."/>
            <person name="Johnson M."/>
            <person name="Thiruvilangam P."/>
            <person name="Bhonagiri V."/>
            <person name="Nash W.E."/>
            <person name="Mardis E.R."/>
            <person name="Wilson R.K."/>
        </authorList>
    </citation>
    <scope>NUCLEOTIDE SEQUENCE [LARGE SCALE GENOMIC DNA]</scope>
    <source>
        <strain evidence="4">DSM 17241</strain>
    </source>
</reference>
<reference evidence="4" key="2">
    <citation type="submission" date="2013-09" db="EMBL/GenBank/DDBJ databases">
        <title>Draft genome sequence of Anaerotruncus colihominis(DSM 17241).</title>
        <authorList>
            <person name="Sudarsanam P."/>
            <person name="Ley R."/>
            <person name="Guruge J."/>
            <person name="Turnbaugh P.J."/>
            <person name="Mahowald M."/>
            <person name="Liep D."/>
            <person name="Gordon J."/>
        </authorList>
    </citation>
    <scope>NUCLEOTIDE SEQUENCE</scope>
    <source>
        <strain evidence="4">DSM 17241</strain>
    </source>
</reference>
<feature type="domain" description="Metallo-beta-lactamase" evidence="2">
    <location>
        <begin position="23"/>
        <end position="236"/>
    </location>
</feature>
<dbReference type="SUPFAM" id="SSF56281">
    <property type="entry name" value="Metallo-hydrolase/oxidoreductase"/>
    <property type="match status" value="1"/>
</dbReference>
<proteinExistence type="predicted"/>
<protein>
    <submittedName>
        <fullName evidence="4">Metallo-beta-lactamase domain protein</fullName>
    </submittedName>
</protein>
<dbReference type="HOGENOM" id="CLU_009673_5_2_9"/>
<dbReference type="STRING" id="169435.ERS852551_03573"/>
<dbReference type="InterPro" id="IPR022712">
    <property type="entry name" value="Beta_Casp"/>
</dbReference>
<keyword evidence="5" id="KW-1185">Reference proteome</keyword>
<sequence>MEKSRQRKVFMQLSFLGAAHEVTGSCHYLQACGKKILIDCGMQQGPDEYEHQEMPLAPGEVDFVLLTHAHIDHSGRLPLLAKNGFHGTICATDATCDLCGIMLRDSAHIQEFEAEWKNRKGKRAGRDPIEPLYTVDDAETAIGLLSPFVYNQVEQLCDGIAVRFVDVGHLLGSASIEVWVTEDGNTTKIVFSGDIGNLNQPLLRDPAYITDADYIVVESTYGNRLHEPPPDYSINLAQIIQRTFDRGGNVVIPSFAVGRTQEMLYFLRDIKARGLVHGHDNFPVYVDSPLAIEATTIFQENRVDCFDDEAMELVKHGINPITFLGLELSVTSEESRAINFDNTPKVIISASGMCDAGRIKHHLKHNLWRRDSTVVFVGYQAVGTLGRSLLEGAKSVKLFGETIEVEAEITSLQGVSGHADQAGLLRWLDAFQTPPRRIFVVHGESSVCEEFAGIVARRYNVPVSAPDYMARFDLVSNTMLDPGVKREAMKPKPAVSAAVPAGVFGRLVAAGKRLMQIIERSKGRANKDLTKFTNQINALCDKWE</sequence>
<feature type="domain" description="Beta-Casp" evidence="3">
    <location>
        <begin position="260"/>
        <end position="389"/>
    </location>
</feature>
<dbReference type="InterPro" id="IPR011108">
    <property type="entry name" value="RMMBL"/>
</dbReference>
<dbReference type="Pfam" id="PF07521">
    <property type="entry name" value="RMMBL"/>
    <property type="match status" value="1"/>
</dbReference>
<dbReference type="SMART" id="SM01027">
    <property type="entry name" value="Beta-Casp"/>
    <property type="match status" value="1"/>
</dbReference>
<evidence type="ECO:0000313" key="4">
    <source>
        <dbReference type="EMBL" id="EDS11865.1"/>
    </source>
</evidence>
<accession>B0P9H8</accession>
<comment type="caution">
    <text evidence="4">The sequence shown here is derived from an EMBL/GenBank/DDBJ whole genome shotgun (WGS) entry which is preliminary data.</text>
</comment>
<dbReference type="EMBL" id="ABGD02000011">
    <property type="protein sequence ID" value="EDS11865.1"/>
    <property type="molecule type" value="Genomic_DNA"/>
</dbReference>
<dbReference type="eggNOG" id="COG1236">
    <property type="taxonomic scope" value="Bacteria"/>
</dbReference>
<dbReference type="Gene3D" id="3.60.15.10">
    <property type="entry name" value="Ribonuclease Z/Hydroxyacylglutathione hydrolase-like"/>
    <property type="match status" value="1"/>
</dbReference>
<keyword evidence="1" id="KW-0378">Hydrolase</keyword>
<dbReference type="InterPro" id="IPR050698">
    <property type="entry name" value="MBL"/>
</dbReference>
<dbReference type="InterPro" id="IPR036866">
    <property type="entry name" value="RibonucZ/Hydroxyglut_hydro"/>
</dbReference>
<name>B0P9H8_9FIRM</name>
<evidence type="ECO:0000259" key="3">
    <source>
        <dbReference type="SMART" id="SM01027"/>
    </source>
</evidence>
<organism evidence="4 5">
    <name type="scientific">Anaerotruncus colihominis DSM 17241</name>
    <dbReference type="NCBI Taxonomy" id="445972"/>
    <lineage>
        <taxon>Bacteria</taxon>
        <taxon>Bacillati</taxon>
        <taxon>Bacillota</taxon>
        <taxon>Clostridia</taxon>
        <taxon>Eubacteriales</taxon>
        <taxon>Oscillospiraceae</taxon>
        <taxon>Anaerotruncus</taxon>
    </lineage>
</organism>
<dbReference type="Gene3D" id="3.40.50.10890">
    <property type="match status" value="1"/>
</dbReference>
<evidence type="ECO:0000313" key="5">
    <source>
        <dbReference type="Proteomes" id="UP000003803"/>
    </source>
</evidence>